<organism evidence="2 3">
    <name type="scientific">Arthrobacter caoxuetaonis</name>
    <dbReference type="NCBI Taxonomy" id="2886935"/>
    <lineage>
        <taxon>Bacteria</taxon>
        <taxon>Bacillati</taxon>
        <taxon>Actinomycetota</taxon>
        <taxon>Actinomycetes</taxon>
        <taxon>Micrococcales</taxon>
        <taxon>Micrococcaceae</taxon>
        <taxon>Arthrobacter</taxon>
    </lineage>
</organism>
<evidence type="ECO:0000313" key="2">
    <source>
        <dbReference type="EMBL" id="MCC3299287.1"/>
    </source>
</evidence>
<dbReference type="AlphaFoldDB" id="A0A9X1MI25"/>
<sequence>MISQCGDGSAAIDLVSFESQFPDTDGVREHTVTLLYAARTVQEATAESTTTWSALQNPGVYSAPGQENVYSAMVPVTNAANALLEDVETAAAALRRYADEAAEIKTRYLTTVKPEAQAFMAETAGDPEWNTDRAMTDKQDRILASLTALTMELEETQRRCANALGGIWGGATYGAADETGRAGAGERAFGLTGRAYEAMGEANLLSWGNNAEWNYTGFKQGSIPQGMMFGFMDGARDTVEFAGSLLFIRGAEKGQEAWAGLGDLVVTMGFATHFGPLGDTARAKLWDMGGDAIGLDMWETDPARAGGRNIFDIATILIPGGLAAKALKVGDLGSVRPHAPGHAPHRPAPSVQGQARQPAGIFGGLQPSFAGIPDTWLADSKTSVWRSEAVGPDSRGSSGTPAGDGPPRYGVRMPNLNDPRPGYVGRAPEMQPQLGETGVGGGSWNYTTAQSHGGPYQQFITGVDPVEGKWLEYSMPVEKVTPGSKGEVDFDGYIPDPGPPPLHRFQESKGYYAWMMNIPQRFEQALNDWVEQSARQIRAIEDVPNARLEWNFDDKSVADAFRARLADDPDASALLASGRLTVNWVPMKKDG</sequence>
<feature type="region of interest" description="Disordered" evidence="1">
    <location>
        <begin position="335"/>
        <end position="364"/>
    </location>
</feature>
<protein>
    <submittedName>
        <fullName evidence="2">Uncharacterized protein</fullName>
    </submittedName>
</protein>
<dbReference type="RefSeq" id="WP_227897275.1">
    <property type="nucleotide sequence ID" value="NZ_CP099467.1"/>
</dbReference>
<name>A0A9X1MI25_9MICC</name>
<accession>A0A9X1MI25</accession>
<reference evidence="2" key="1">
    <citation type="submission" date="2021-10" db="EMBL/GenBank/DDBJ databases">
        <title>Novel species in genus Arthrobacter.</title>
        <authorList>
            <person name="Liu Y."/>
        </authorList>
    </citation>
    <scope>NUCLEOTIDE SEQUENCE</scope>
    <source>
        <strain evidence="2">Zg-Y453</strain>
    </source>
</reference>
<dbReference type="Proteomes" id="UP001139158">
    <property type="component" value="Unassembled WGS sequence"/>
</dbReference>
<evidence type="ECO:0000256" key="1">
    <source>
        <dbReference type="SAM" id="MobiDB-lite"/>
    </source>
</evidence>
<feature type="region of interest" description="Disordered" evidence="1">
    <location>
        <begin position="387"/>
        <end position="425"/>
    </location>
</feature>
<keyword evidence="3" id="KW-1185">Reference proteome</keyword>
<dbReference type="EMBL" id="JAJFZV010000018">
    <property type="protein sequence ID" value="MCC3299287.1"/>
    <property type="molecule type" value="Genomic_DNA"/>
</dbReference>
<proteinExistence type="predicted"/>
<evidence type="ECO:0000313" key="3">
    <source>
        <dbReference type="Proteomes" id="UP001139158"/>
    </source>
</evidence>
<gene>
    <name evidence="2" type="ORF">LJ757_15965</name>
</gene>
<comment type="caution">
    <text evidence="2">The sequence shown here is derived from an EMBL/GenBank/DDBJ whole genome shotgun (WGS) entry which is preliminary data.</text>
</comment>